<evidence type="ECO:0000259" key="8">
    <source>
        <dbReference type="SMART" id="SM00986"/>
    </source>
</evidence>
<dbReference type="PANTHER" id="PTHR11264:SF0">
    <property type="entry name" value="URACIL-DNA GLYCOSYLASE"/>
    <property type="match status" value="1"/>
</dbReference>
<comment type="catalytic activity">
    <reaction evidence="5">
        <text>Hydrolyzes single-stranded DNA or mismatched double-stranded DNA and polynucleotides, releasing free uracil.</text>
        <dbReference type="EC" id="3.2.2.27"/>
    </reaction>
</comment>
<dbReference type="InterPro" id="IPR036895">
    <property type="entry name" value="Uracil-DNA_glycosylase-like_sf"/>
</dbReference>
<feature type="region of interest" description="Disordered" evidence="7">
    <location>
        <begin position="1"/>
        <end position="125"/>
    </location>
</feature>
<feature type="compositionally biased region" description="Low complexity" evidence="7">
    <location>
        <begin position="113"/>
        <end position="125"/>
    </location>
</feature>
<comment type="similarity">
    <text evidence="1 5">Belongs to the uracil-DNA glycosylase (UDG) superfamily. UNG family.</text>
</comment>
<dbReference type="GO" id="GO:0004844">
    <property type="term" value="F:uracil DNA N-glycosylase activity"/>
    <property type="evidence" value="ECO:0007669"/>
    <property type="project" value="UniProtKB-UniRule"/>
</dbReference>
<dbReference type="PROSITE" id="PS00130">
    <property type="entry name" value="U_DNA_GLYCOSYLASE"/>
    <property type="match status" value="1"/>
</dbReference>
<evidence type="ECO:0000256" key="4">
    <source>
        <dbReference type="ARBA" id="ARBA00023204"/>
    </source>
</evidence>
<keyword evidence="10" id="KW-1185">Reference proteome</keyword>
<keyword evidence="5" id="KW-0496">Mitochondrion</keyword>
<evidence type="ECO:0000256" key="7">
    <source>
        <dbReference type="SAM" id="MobiDB-lite"/>
    </source>
</evidence>
<gene>
    <name evidence="9" type="ORF">ETH_00009470</name>
</gene>
<evidence type="ECO:0000256" key="5">
    <source>
        <dbReference type="HAMAP-Rule" id="MF_03166"/>
    </source>
</evidence>
<dbReference type="EC" id="3.2.2.27" evidence="5"/>
<dbReference type="SUPFAM" id="SSF52141">
    <property type="entry name" value="Uracil-DNA glycosylase-like"/>
    <property type="match status" value="1"/>
</dbReference>
<evidence type="ECO:0000256" key="1">
    <source>
        <dbReference type="ARBA" id="ARBA00008184"/>
    </source>
</evidence>
<dbReference type="PANTHER" id="PTHR11264">
    <property type="entry name" value="URACIL-DNA GLYCOSYLASE"/>
    <property type="match status" value="1"/>
</dbReference>
<keyword evidence="4 5" id="KW-0234">DNA repair</keyword>
<dbReference type="Pfam" id="PF03167">
    <property type="entry name" value="UDG"/>
    <property type="match status" value="1"/>
</dbReference>
<evidence type="ECO:0000256" key="2">
    <source>
        <dbReference type="ARBA" id="ARBA00022763"/>
    </source>
</evidence>
<dbReference type="VEuPathDB" id="ToxoDB:ETH_00009470"/>
<dbReference type="GO" id="GO:0097510">
    <property type="term" value="P:base-excision repair, AP site formation via deaminated base removal"/>
    <property type="evidence" value="ECO:0007669"/>
    <property type="project" value="TreeGrafter"/>
</dbReference>
<dbReference type="InterPro" id="IPR002043">
    <property type="entry name" value="UDG_fam1"/>
</dbReference>
<comment type="subcellular location">
    <subcellularLocation>
        <location evidence="5">Mitochondrion</location>
    </subcellularLocation>
    <subcellularLocation>
        <location evidence="5">Nucleus</location>
    </subcellularLocation>
</comment>
<dbReference type="GO" id="GO:0005739">
    <property type="term" value="C:mitochondrion"/>
    <property type="evidence" value="ECO:0007669"/>
    <property type="project" value="UniProtKB-SubCell"/>
</dbReference>
<proteinExistence type="inferred from homology"/>
<accession>U6KN07</accession>
<sequence length="453" mass="47417">MPQKRQAAISDFFAPNKEQKTAEAASRGPLKGAPRGAPKGRPRAGPLKPAKRAPQGAPEVTEVLSDSSEGENHNPTKLQPTAGAEEEAKQQQQQQQKQLVPKAAQEQQEKQHSQPQATAAGAGTVKSKATAAAAAGVPNAAADAAATASAASDITAAETVSVAEAAAASPSAASEPAATAAATAEAAAETSSAAAAAAATGAAGAAASAVSPFGTFVSTAAAEKMWREAMGDSWYEALQGELQKPYFRKCLLAVKEQREKFPSSIYPPQELMFKAFRSTPLDKVKVVIVGQDPYHQPGQAMGLCFSVPRGVRPPPSLTNIFKEIDRSIPGPPSLPLAHGDLSSWAAQGVLLLNAILTVKRDSPMSHKDLGWERFTDEVLAVVNKTLEGVVFLLWGKAAQKKSSGVSPLRHKLLKAGHPSPLAVRLFTGCGHFAKCNELLQQMGKQPIDFRLQP</sequence>
<comment type="function">
    <text evidence="5">Excises uracil residues from the DNA which can arise as a result of misincorporation of dUMP residues by DNA polymerase or due to deamination of cytosine.</text>
</comment>
<dbReference type="VEuPathDB" id="ToxoDB:ETH2_1308800"/>
<dbReference type="AlphaFoldDB" id="U6KN07"/>
<protein>
    <recommendedName>
        <fullName evidence="5">Uracil-DNA glycosylase</fullName>
        <shortName evidence="5">UDG</shortName>
        <ecNumber evidence="5">3.2.2.27</ecNumber>
    </recommendedName>
</protein>
<evidence type="ECO:0000313" key="9">
    <source>
        <dbReference type="EMBL" id="CDJ38216.1"/>
    </source>
</evidence>
<dbReference type="Proteomes" id="UP000030747">
    <property type="component" value="Unassembled WGS sequence"/>
</dbReference>
<feature type="compositionally biased region" description="Low complexity" evidence="7">
    <location>
        <begin position="90"/>
        <end position="106"/>
    </location>
</feature>
<evidence type="ECO:0000256" key="3">
    <source>
        <dbReference type="ARBA" id="ARBA00022801"/>
    </source>
</evidence>
<keyword evidence="3 5" id="KW-0378">Hydrolase</keyword>
<evidence type="ECO:0000256" key="6">
    <source>
        <dbReference type="PROSITE-ProRule" id="PRU10072"/>
    </source>
</evidence>
<dbReference type="NCBIfam" id="NF003589">
    <property type="entry name" value="PRK05254.1-2"/>
    <property type="match status" value="1"/>
</dbReference>
<dbReference type="NCBIfam" id="TIGR00628">
    <property type="entry name" value="ung"/>
    <property type="match status" value="1"/>
</dbReference>
<dbReference type="CDD" id="cd10027">
    <property type="entry name" value="UDG-F1-like"/>
    <property type="match status" value="1"/>
</dbReference>
<reference evidence="9" key="2">
    <citation type="submission" date="2013-10" db="EMBL/GenBank/DDBJ databases">
        <authorList>
            <person name="Aslett M."/>
        </authorList>
    </citation>
    <scope>NUCLEOTIDE SEQUENCE [LARGE SCALE GENOMIC DNA]</scope>
    <source>
        <strain evidence="9">Houghton</strain>
    </source>
</reference>
<dbReference type="SMART" id="SM00986">
    <property type="entry name" value="UDG"/>
    <property type="match status" value="1"/>
</dbReference>
<dbReference type="NCBIfam" id="NF003588">
    <property type="entry name" value="PRK05254.1-1"/>
    <property type="match status" value="1"/>
</dbReference>
<reference evidence="9" key="1">
    <citation type="submission" date="2013-10" db="EMBL/GenBank/DDBJ databases">
        <title>Genomic analysis of the causative agents of coccidiosis in chickens.</title>
        <authorList>
            <person name="Reid A.J."/>
            <person name="Blake D."/>
            <person name="Billington K."/>
            <person name="Browne H."/>
            <person name="Dunn M."/>
            <person name="Hung S."/>
            <person name="Kawahara F."/>
            <person name="Miranda-Saavedra D."/>
            <person name="Mourier T."/>
            <person name="Nagra H."/>
            <person name="Otto T.D."/>
            <person name="Rawlings N."/>
            <person name="Sanchez A."/>
            <person name="Sanders M."/>
            <person name="Subramaniam C."/>
            <person name="Tay Y."/>
            <person name="Dear P."/>
            <person name="Doerig C."/>
            <person name="Gruber A."/>
            <person name="Parkinson J."/>
            <person name="Shirley M."/>
            <person name="Wan K.L."/>
            <person name="Berriman M."/>
            <person name="Tomley F."/>
            <person name="Pain A."/>
        </authorList>
    </citation>
    <scope>NUCLEOTIDE SEQUENCE [LARGE SCALE GENOMIC DNA]</scope>
    <source>
        <strain evidence="9">Houghton</strain>
    </source>
</reference>
<feature type="domain" description="Uracil-DNA glycosylase-like" evidence="8">
    <location>
        <begin position="277"/>
        <end position="439"/>
    </location>
</feature>
<dbReference type="RefSeq" id="XP_013229054.1">
    <property type="nucleotide sequence ID" value="XM_013373600.1"/>
</dbReference>
<organism evidence="9 10">
    <name type="scientific">Eimeria tenella</name>
    <name type="common">Coccidian parasite</name>
    <dbReference type="NCBI Taxonomy" id="5802"/>
    <lineage>
        <taxon>Eukaryota</taxon>
        <taxon>Sar</taxon>
        <taxon>Alveolata</taxon>
        <taxon>Apicomplexa</taxon>
        <taxon>Conoidasida</taxon>
        <taxon>Coccidia</taxon>
        <taxon>Eucoccidiorida</taxon>
        <taxon>Eimeriorina</taxon>
        <taxon>Eimeriidae</taxon>
        <taxon>Eimeria</taxon>
    </lineage>
</organism>
<dbReference type="PRINTS" id="PR00833">
    <property type="entry name" value="POAALLERGEN"/>
</dbReference>
<dbReference type="Gene3D" id="3.40.470.10">
    <property type="entry name" value="Uracil-DNA glycosylase-like domain"/>
    <property type="match status" value="1"/>
</dbReference>
<dbReference type="EMBL" id="HG673821">
    <property type="protein sequence ID" value="CDJ38216.1"/>
    <property type="molecule type" value="Genomic_DNA"/>
</dbReference>
<dbReference type="GeneID" id="25251095"/>
<evidence type="ECO:0000313" key="10">
    <source>
        <dbReference type="Proteomes" id="UP000030747"/>
    </source>
</evidence>
<dbReference type="InterPro" id="IPR005122">
    <property type="entry name" value="Uracil-DNA_glycosylase-like"/>
</dbReference>
<dbReference type="HAMAP" id="MF_00148">
    <property type="entry name" value="UDG"/>
    <property type="match status" value="1"/>
</dbReference>
<keyword evidence="2 5" id="KW-0227">DNA damage</keyword>
<dbReference type="OrthoDB" id="10031947at2759"/>
<name>U6KN07_EIMTE</name>
<dbReference type="GO" id="GO:0005634">
    <property type="term" value="C:nucleus"/>
    <property type="evidence" value="ECO:0007669"/>
    <property type="project" value="UniProtKB-SubCell"/>
</dbReference>
<dbReference type="InterPro" id="IPR018085">
    <property type="entry name" value="Ura-DNA_Glyclase_AS"/>
</dbReference>
<dbReference type="SMART" id="SM00987">
    <property type="entry name" value="UreE_C"/>
    <property type="match status" value="1"/>
</dbReference>
<dbReference type="NCBIfam" id="NF003592">
    <property type="entry name" value="PRK05254.1-5"/>
    <property type="match status" value="1"/>
</dbReference>
<dbReference type="OMA" id="HSKTSGW"/>
<keyword evidence="5" id="KW-0539">Nucleus</keyword>
<feature type="active site" description="Proton acceptor" evidence="5 6">
    <location>
        <position position="292"/>
    </location>
</feature>